<evidence type="ECO:0000313" key="3">
    <source>
        <dbReference type="Proteomes" id="UP000823636"/>
    </source>
</evidence>
<accession>A0A9D9E3H9</accession>
<dbReference type="GO" id="GO:0004553">
    <property type="term" value="F:hydrolase activity, hydrolyzing O-glycosyl compounds"/>
    <property type="evidence" value="ECO:0007669"/>
    <property type="project" value="InterPro"/>
</dbReference>
<feature type="domain" description="Carbohydrate-binding" evidence="1">
    <location>
        <begin position="32"/>
        <end position="215"/>
    </location>
</feature>
<dbReference type="Proteomes" id="UP000823636">
    <property type="component" value="Unassembled WGS sequence"/>
</dbReference>
<comment type="caution">
    <text evidence="2">The sequence shown here is derived from an EMBL/GenBank/DDBJ whole genome shotgun (WGS) entry which is preliminary data.</text>
</comment>
<reference evidence="2" key="1">
    <citation type="submission" date="2020-10" db="EMBL/GenBank/DDBJ databases">
        <authorList>
            <person name="Gilroy R."/>
        </authorList>
    </citation>
    <scope>NUCLEOTIDE SEQUENCE</scope>
    <source>
        <strain evidence="2">G3-4614</strain>
    </source>
</reference>
<dbReference type="AlphaFoldDB" id="A0A9D9E3H9"/>
<evidence type="ECO:0000313" key="2">
    <source>
        <dbReference type="EMBL" id="MBO8437506.1"/>
    </source>
</evidence>
<dbReference type="GO" id="GO:0016052">
    <property type="term" value="P:carbohydrate catabolic process"/>
    <property type="evidence" value="ECO:0007669"/>
    <property type="project" value="InterPro"/>
</dbReference>
<organism evidence="2 3">
    <name type="scientific">Candidatus Caccoplasma merdipullorum</name>
    <dbReference type="NCBI Taxonomy" id="2840718"/>
    <lineage>
        <taxon>Bacteria</taxon>
        <taxon>Pseudomonadati</taxon>
        <taxon>Bacteroidota</taxon>
        <taxon>Bacteroidia</taxon>
        <taxon>Bacteroidales</taxon>
        <taxon>Bacteroidaceae</taxon>
        <taxon>Bacteroidaceae incertae sedis</taxon>
        <taxon>Candidatus Caccoplasma</taxon>
    </lineage>
</organism>
<name>A0A9D9E3H9_9BACT</name>
<sequence>MKKRIDAVYAPQFDNMDLSAVASAMEGVAARDYVAQVNWPDKFPYKPIVAVDTARGDKELYIHFFVRGNYLLAANTEFNSPVYHDSCVEFFAHIPGQKEYYNFEFNCIGTALASKRLRRTDNDYYPDEMMMKIRTWSSLGKKPFAEKTGIFSWELVVAVPFELFGLDSAALPEKIDVNFYKCGDNTSLPHYLSWNRIETPEPDYHRVDFFGEMYF</sequence>
<dbReference type="EMBL" id="JADIMW010000011">
    <property type="protein sequence ID" value="MBO8437506.1"/>
    <property type="molecule type" value="Genomic_DNA"/>
</dbReference>
<proteinExistence type="predicted"/>
<evidence type="ECO:0000259" key="1">
    <source>
        <dbReference type="Pfam" id="PF16011"/>
    </source>
</evidence>
<dbReference type="Pfam" id="PF16011">
    <property type="entry name" value="CBM9_2"/>
    <property type="match status" value="1"/>
</dbReference>
<reference evidence="2" key="2">
    <citation type="journal article" date="2021" name="PeerJ">
        <title>Extensive microbial diversity within the chicken gut microbiome revealed by metagenomics and culture.</title>
        <authorList>
            <person name="Gilroy R."/>
            <person name="Ravi A."/>
            <person name="Getino M."/>
            <person name="Pursley I."/>
            <person name="Horton D.L."/>
            <person name="Alikhan N.F."/>
            <person name="Baker D."/>
            <person name="Gharbi K."/>
            <person name="Hall N."/>
            <person name="Watson M."/>
            <person name="Adriaenssens E.M."/>
            <person name="Foster-Nyarko E."/>
            <person name="Jarju S."/>
            <person name="Secka A."/>
            <person name="Antonio M."/>
            <person name="Oren A."/>
            <person name="Chaudhuri R.R."/>
            <person name="La Ragione R."/>
            <person name="Hildebrand F."/>
            <person name="Pallen M.J."/>
        </authorList>
    </citation>
    <scope>NUCLEOTIDE SEQUENCE</scope>
    <source>
        <strain evidence="2">G3-4614</strain>
    </source>
</reference>
<dbReference type="CDD" id="cd09620">
    <property type="entry name" value="CBM9_like_3"/>
    <property type="match status" value="1"/>
</dbReference>
<dbReference type="Gene3D" id="2.60.40.1190">
    <property type="match status" value="1"/>
</dbReference>
<dbReference type="InterPro" id="IPR010502">
    <property type="entry name" value="Carb-bd_dom_fam9"/>
</dbReference>
<dbReference type="SUPFAM" id="SSF49344">
    <property type="entry name" value="CBD9-like"/>
    <property type="match status" value="1"/>
</dbReference>
<dbReference type="GO" id="GO:0030246">
    <property type="term" value="F:carbohydrate binding"/>
    <property type="evidence" value="ECO:0007669"/>
    <property type="project" value="InterPro"/>
</dbReference>
<gene>
    <name evidence="2" type="ORF">IAC54_01225</name>
</gene>
<protein>
    <recommendedName>
        <fullName evidence="1">Carbohydrate-binding domain-containing protein</fullName>
    </recommendedName>
</protein>